<name>A0A914W6G8_9BILA</name>
<dbReference type="InterPro" id="IPR036259">
    <property type="entry name" value="MFS_trans_sf"/>
</dbReference>
<dbReference type="PANTHER" id="PTHR23503">
    <property type="entry name" value="SOLUTE CARRIER FAMILY 2"/>
    <property type="match status" value="1"/>
</dbReference>
<feature type="transmembrane region" description="Helical" evidence="6">
    <location>
        <begin position="174"/>
        <end position="194"/>
    </location>
</feature>
<organism evidence="8 9">
    <name type="scientific">Plectus sambesii</name>
    <dbReference type="NCBI Taxonomy" id="2011161"/>
    <lineage>
        <taxon>Eukaryota</taxon>
        <taxon>Metazoa</taxon>
        <taxon>Ecdysozoa</taxon>
        <taxon>Nematoda</taxon>
        <taxon>Chromadorea</taxon>
        <taxon>Plectida</taxon>
        <taxon>Plectina</taxon>
        <taxon>Plectoidea</taxon>
        <taxon>Plectidae</taxon>
        <taxon>Plectus</taxon>
    </lineage>
</organism>
<dbReference type="PRINTS" id="PR00171">
    <property type="entry name" value="SUGRTRNSPORT"/>
</dbReference>
<evidence type="ECO:0000256" key="5">
    <source>
        <dbReference type="ARBA" id="ARBA00023136"/>
    </source>
</evidence>
<dbReference type="GO" id="GO:0016020">
    <property type="term" value="C:membrane"/>
    <property type="evidence" value="ECO:0007669"/>
    <property type="project" value="UniProtKB-SubCell"/>
</dbReference>
<keyword evidence="4 6" id="KW-1133">Transmembrane helix</keyword>
<evidence type="ECO:0000256" key="2">
    <source>
        <dbReference type="ARBA" id="ARBA00022448"/>
    </source>
</evidence>
<dbReference type="InterPro" id="IPR045263">
    <property type="entry name" value="GLUT"/>
</dbReference>
<feature type="transmembrane region" description="Helical" evidence="6">
    <location>
        <begin position="83"/>
        <end position="105"/>
    </location>
</feature>
<dbReference type="Proteomes" id="UP000887566">
    <property type="component" value="Unplaced"/>
</dbReference>
<feature type="transmembrane region" description="Helical" evidence="6">
    <location>
        <begin position="136"/>
        <end position="162"/>
    </location>
</feature>
<evidence type="ECO:0000256" key="3">
    <source>
        <dbReference type="ARBA" id="ARBA00022692"/>
    </source>
</evidence>
<accession>A0A914W6G8</accession>
<dbReference type="Pfam" id="PF00083">
    <property type="entry name" value="Sugar_tr"/>
    <property type="match status" value="1"/>
</dbReference>
<feature type="transmembrane region" description="Helical" evidence="6">
    <location>
        <begin position="112"/>
        <end position="130"/>
    </location>
</feature>
<sequence length="504" mass="54533">MNSDDQTSDISVDIKAISVERIDTSDIPSRAWFWRLGALVTVICLCSQFQIYHTAVINNVFDKAKPWLLEQYGNESDVVDTQWTIMTSAVPLGQFVGTLTSGMVADTFGRKGAYIGVSVVLTASGVMMGLCRVTGIFLLVIIGRFLLGLVVGIAINVAILFITEAAPKKNRGSFSAVTQWFYSLGDLLALGISLPQVLGTETLWPLAMAIGCLPAPFLLPALIFCPESPRYLYLNKSREKNCREAIRFYQGEDNIDETEKDLLEERLAIESAPRVGLIALFRNRMHLRSVLMACLVTASCQLTGISAIIAYSTTIIQKAGLDHTSAAWATFGVGVFKLVSGFVPPSLMDTWGRRPMNQIGLIGCCLCHIALILAIWLLPPSTYLGVGVSVVLALYMAAYTCQSCAMCAYSGELFVQSARATGLVVANSFAWLMATVVSFSFLPLVASCGVPVALLPYAIGSAASAVVGYFVLLETKGLTFREIAVGLNSTKAQQVWTEPKTVKH</sequence>
<dbReference type="InterPro" id="IPR003663">
    <property type="entry name" value="Sugar/inositol_transpt"/>
</dbReference>
<comment type="subcellular location">
    <subcellularLocation>
        <location evidence="1">Membrane</location>
        <topology evidence="1">Multi-pass membrane protein</topology>
    </subcellularLocation>
</comment>
<feature type="transmembrane region" description="Helical" evidence="6">
    <location>
        <begin position="384"/>
        <end position="409"/>
    </location>
</feature>
<protein>
    <submittedName>
        <fullName evidence="9">Major facilitator superfamily (MFS) profile domain-containing protein</fullName>
    </submittedName>
</protein>
<feature type="transmembrane region" description="Helical" evidence="6">
    <location>
        <begin position="325"/>
        <end position="347"/>
    </location>
</feature>
<feature type="transmembrane region" description="Helical" evidence="6">
    <location>
        <begin position="206"/>
        <end position="225"/>
    </location>
</feature>
<evidence type="ECO:0000256" key="1">
    <source>
        <dbReference type="ARBA" id="ARBA00004141"/>
    </source>
</evidence>
<evidence type="ECO:0000259" key="7">
    <source>
        <dbReference type="PROSITE" id="PS50850"/>
    </source>
</evidence>
<dbReference type="AlphaFoldDB" id="A0A914W6G8"/>
<feature type="transmembrane region" description="Helical" evidence="6">
    <location>
        <begin position="454"/>
        <end position="473"/>
    </location>
</feature>
<keyword evidence="5 6" id="KW-0472">Membrane</keyword>
<dbReference type="WBParaSite" id="PSAMB.scaffold3377size18525.g21226.t1">
    <property type="protein sequence ID" value="PSAMB.scaffold3377size18525.g21226.t1"/>
    <property type="gene ID" value="PSAMB.scaffold3377size18525.g21226"/>
</dbReference>
<feature type="transmembrane region" description="Helical" evidence="6">
    <location>
        <begin position="290"/>
        <end position="313"/>
    </location>
</feature>
<dbReference type="PANTHER" id="PTHR23503:SF8">
    <property type="entry name" value="FACILITATED GLUCOSE TRANSPORTER PROTEIN 1"/>
    <property type="match status" value="1"/>
</dbReference>
<feature type="transmembrane region" description="Helical" evidence="6">
    <location>
        <begin position="421"/>
        <end position="442"/>
    </location>
</feature>
<dbReference type="GO" id="GO:0015149">
    <property type="term" value="F:hexose transmembrane transporter activity"/>
    <property type="evidence" value="ECO:0007669"/>
    <property type="project" value="TreeGrafter"/>
</dbReference>
<feature type="transmembrane region" description="Helical" evidence="6">
    <location>
        <begin position="359"/>
        <end position="378"/>
    </location>
</feature>
<reference evidence="9" key="1">
    <citation type="submission" date="2022-11" db="UniProtKB">
        <authorList>
            <consortium name="WormBaseParasite"/>
        </authorList>
    </citation>
    <scope>IDENTIFICATION</scope>
</reference>
<keyword evidence="8" id="KW-1185">Reference proteome</keyword>
<dbReference type="Gene3D" id="1.20.1250.20">
    <property type="entry name" value="MFS general substrate transporter like domains"/>
    <property type="match status" value="1"/>
</dbReference>
<feature type="transmembrane region" description="Helical" evidence="6">
    <location>
        <begin position="32"/>
        <end position="52"/>
    </location>
</feature>
<evidence type="ECO:0000313" key="8">
    <source>
        <dbReference type="Proteomes" id="UP000887566"/>
    </source>
</evidence>
<dbReference type="SUPFAM" id="SSF103473">
    <property type="entry name" value="MFS general substrate transporter"/>
    <property type="match status" value="1"/>
</dbReference>
<dbReference type="PROSITE" id="PS50850">
    <property type="entry name" value="MFS"/>
    <property type="match status" value="1"/>
</dbReference>
<dbReference type="InterPro" id="IPR020846">
    <property type="entry name" value="MFS_dom"/>
</dbReference>
<evidence type="ECO:0000256" key="6">
    <source>
        <dbReference type="SAM" id="Phobius"/>
    </source>
</evidence>
<feature type="domain" description="Major facilitator superfamily (MFS) profile" evidence="7">
    <location>
        <begin position="39"/>
        <end position="476"/>
    </location>
</feature>
<keyword evidence="2" id="KW-0813">Transport</keyword>
<proteinExistence type="predicted"/>
<dbReference type="InterPro" id="IPR005828">
    <property type="entry name" value="MFS_sugar_transport-like"/>
</dbReference>
<evidence type="ECO:0000256" key="4">
    <source>
        <dbReference type="ARBA" id="ARBA00022989"/>
    </source>
</evidence>
<keyword evidence="3 6" id="KW-0812">Transmembrane</keyword>
<evidence type="ECO:0000313" key="9">
    <source>
        <dbReference type="WBParaSite" id="PSAMB.scaffold3377size18525.g21226.t1"/>
    </source>
</evidence>